<comment type="caution">
    <text evidence="2">The sequence shown here is derived from an EMBL/GenBank/DDBJ whole genome shotgun (WGS) entry which is preliminary data.</text>
</comment>
<dbReference type="Proteomes" id="UP000233551">
    <property type="component" value="Unassembled WGS sequence"/>
</dbReference>
<accession>A0A2I0LBS2</accession>
<feature type="region of interest" description="Disordered" evidence="1">
    <location>
        <begin position="1"/>
        <end position="21"/>
    </location>
</feature>
<protein>
    <submittedName>
        <fullName evidence="2">Uncharacterized protein</fullName>
    </submittedName>
</protein>
<organism evidence="2 3">
    <name type="scientific">Punica granatum</name>
    <name type="common">Pomegranate</name>
    <dbReference type="NCBI Taxonomy" id="22663"/>
    <lineage>
        <taxon>Eukaryota</taxon>
        <taxon>Viridiplantae</taxon>
        <taxon>Streptophyta</taxon>
        <taxon>Embryophyta</taxon>
        <taxon>Tracheophyta</taxon>
        <taxon>Spermatophyta</taxon>
        <taxon>Magnoliopsida</taxon>
        <taxon>eudicotyledons</taxon>
        <taxon>Gunneridae</taxon>
        <taxon>Pentapetalae</taxon>
        <taxon>rosids</taxon>
        <taxon>malvids</taxon>
        <taxon>Myrtales</taxon>
        <taxon>Lythraceae</taxon>
        <taxon>Punica</taxon>
    </lineage>
</organism>
<name>A0A2I0LBS2_PUNGR</name>
<reference evidence="2 3" key="1">
    <citation type="submission" date="2017-11" db="EMBL/GenBank/DDBJ databases">
        <title>De-novo sequencing of pomegranate (Punica granatum L.) genome.</title>
        <authorList>
            <person name="Akparov Z."/>
            <person name="Amiraslanov A."/>
            <person name="Hajiyeva S."/>
            <person name="Abbasov M."/>
            <person name="Kaur K."/>
            <person name="Hamwieh A."/>
            <person name="Solovyev V."/>
            <person name="Salamov A."/>
            <person name="Braich B."/>
            <person name="Kosarev P."/>
            <person name="Mahmoud A."/>
            <person name="Hajiyev E."/>
            <person name="Babayeva S."/>
            <person name="Izzatullayeva V."/>
            <person name="Mammadov A."/>
            <person name="Mammadov A."/>
            <person name="Sharifova S."/>
            <person name="Ojaghi J."/>
            <person name="Eynullazada K."/>
            <person name="Bayramov B."/>
            <person name="Abdulazimova A."/>
            <person name="Shahmuradov I."/>
        </authorList>
    </citation>
    <scope>NUCLEOTIDE SEQUENCE [LARGE SCALE GENOMIC DNA]</scope>
    <source>
        <strain evidence="3">cv. AG2017</strain>
        <tissue evidence="2">Leaf</tissue>
    </source>
</reference>
<feature type="compositionally biased region" description="Polar residues" evidence="1">
    <location>
        <begin position="1"/>
        <end position="16"/>
    </location>
</feature>
<gene>
    <name evidence="2" type="ORF">CRG98_001443</name>
</gene>
<evidence type="ECO:0000256" key="1">
    <source>
        <dbReference type="SAM" id="MobiDB-lite"/>
    </source>
</evidence>
<dbReference type="AlphaFoldDB" id="A0A2I0LBS2"/>
<sequence length="114" mass="12550">MDVTSSNAYPSTTHPTDMSLKKPSRRLVLRILGAKALRTRLVRSAGGSTTLQPWDNALQRLTLNTANLNIAEPEQPVSEWLVVNSALVDGIPLCDWHSRNHTKNISFRGTGTKS</sequence>
<evidence type="ECO:0000313" key="3">
    <source>
        <dbReference type="Proteomes" id="UP000233551"/>
    </source>
</evidence>
<proteinExistence type="predicted"/>
<keyword evidence="3" id="KW-1185">Reference proteome</keyword>
<dbReference type="EMBL" id="PGOL01000060">
    <property type="protein sequence ID" value="PKI78115.1"/>
    <property type="molecule type" value="Genomic_DNA"/>
</dbReference>
<evidence type="ECO:0000313" key="2">
    <source>
        <dbReference type="EMBL" id="PKI78115.1"/>
    </source>
</evidence>